<feature type="domain" description="Glycoamylase-like" evidence="1">
    <location>
        <begin position="11"/>
        <end position="204"/>
    </location>
</feature>
<organism evidence="2">
    <name type="scientific">mine drainage metagenome</name>
    <dbReference type="NCBI Taxonomy" id="410659"/>
    <lineage>
        <taxon>unclassified sequences</taxon>
        <taxon>metagenomes</taxon>
        <taxon>ecological metagenomes</taxon>
    </lineage>
</organism>
<dbReference type="InterPro" id="IPR019282">
    <property type="entry name" value="Glycoamylase-like_cons_dom"/>
</dbReference>
<gene>
    <name evidence="2" type="ORF">B1A_00599</name>
</gene>
<evidence type="ECO:0000259" key="1">
    <source>
        <dbReference type="Pfam" id="PF10091"/>
    </source>
</evidence>
<name>T1DFM1_9ZZZZ</name>
<proteinExistence type="predicted"/>
<sequence length="204" mass="22705">MGWKPGSGFIHYNWFQFNEGPLIYLLGIGSQTHPLPPSSWGAWKRGPLITYAGYTFMSCPPLFTHQYLQAWFNLRGLRDHYADYFRDSRYATLANRAMCINLSKRFPDYGPNAWGITASDSAAGYVAWGGPPVPSDINGTLVPCAAGGSIPFAPGRCIRDLMSMGRKYSYLHIYGRYGFVDAFNPLTGWVDKDVLGIDQGITLV</sequence>
<reference evidence="2" key="1">
    <citation type="submission" date="2013-08" db="EMBL/GenBank/DDBJ databases">
        <authorList>
            <person name="Mendez C."/>
            <person name="Richter M."/>
            <person name="Ferrer M."/>
            <person name="Sanchez J."/>
        </authorList>
    </citation>
    <scope>NUCLEOTIDE SEQUENCE</scope>
</reference>
<dbReference type="Pfam" id="PF10091">
    <property type="entry name" value="Glycoamylase"/>
    <property type="match status" value="1"/>
</dbReference>
<reference evidence="2" key="2">
    <citation type="journal article" date="2014" name="ISME J.">
        <title>Microbial stratification in low pH oxic and suboxic macroscopic growths along an acid mine drainage.</title>
        <authorList>
            <person name="Mendez-Garcia C."/>
            <person name="Mesa V."/>
            <person name="Sprenger R.R."/>
            <person name="Richter M."/>
            <person name="Diez M.S."/>
            <person name="Solano J."/>
            <person name="Bargiela R."/>
            <person name="Golyshina O.V."/>
            <person name="Manteca A."/>
            <person name="Ramos J.L."/>
            <person name="Gallego J.R."/>
            <person name="Llorente I."/>
            <person name="Martins Dos Santos V.A."/>
            <person name="Jensen O.N."/>
            <person name="Pelaez A.I."/>
            <person name="Sanchez J."/>
            <person name="Ferrer M."/>
        </authorList>
    </citation>
    <scope>NUCLEOTIDE SEQUENCE</scope>
</reference>
<dbReference type="Gene3D" id="1.50.10.140">
    <property type="match status" value="1"/>
</dbReference>
<dbReference type="EMBL" id="AUZX01000449">
    <property type="protein sequence ID" value="EQD80715.1"/>
    <property type="molecule type" value="Genomic_DNA"/>
</dbReference>
<dbReference type="AlphaFoldDB" id="T1DFM1"/>
<comment type="caution">
    <text evidence="2">The sequence shown here is derived from an EMBL/GenBank/DDBJ whole genome shotgun (WGS) entry which is preliminary data.</text>
</comment>
<feature type="non-terminal residue" evidence="2">
    <location>
        <position position="204"/>
    </location>
</feature>
<protein>
    <recommendedName>
        <fullName evidence="1">Glycoamylase-like domain-containing protein</fullName>
    </recommendedName>
</protein>
<evidence type="ECO:0000313" key="2">
    <source>
        <dbReference type="EMBL" id="EQD80715.1"/>
    </source>
</evidence>
<accession>T1DFM1</accession>